<organism evidence="1 2">
    <name type="scientific">Moraxella oculi</name>
    <dbReference type="NCBI Taxonomy" id="2940516"/>
    <lineage>
        <taxon>Bacteria</taxon>
        <taxon>Pseudomonadati</taxon>
        <taxon>Pseudomonadota</taxon>
        <taxon>Gammaproteobacteria</taxon>
        <taxon>Moraxellales</taxon>
        <taxon>Moraxellaceae</taxon>
        <taxon>Moraxella</taxon>
    </lineage>
</organism>
<reference evidence="1 2" key="1">
    <citation type="submission" date="2024-11" db="EMBL/GenBank/DDBJ databases">
        <title>First Report of Moraxella oculi in Brazil in an Infectious Bovine Keratoconjunctivitis Outbreak.</title>
        <authorList>
            <person name="Carvalho C.V."/>
            <person name="Domingues R."/>
            <person name="Coutinho C."/>
            <person name="Honorio N.T.B.S."/>
            <person name="Faza D.R.L.R."/>
            <person name="Carvalho W.A."/>
            <person name="Machado A.B.F."/>
            <person name="Martins M.F."/>
            <person name="Gaspar E.B."/>
        </authorList>
    </citation>
    <scope>NUCLEOTIDE SEQUENCE [LARGE SCALE GENOMIC DNA]</scope>
    <source>
        <strain evidence="1 2">2117LE</strain>
    </source>
</reference>
<evidence type="ECO:0000313" key="1">
    <source>
        <dbReference type="EMBL" id="MFL1733083.1"/>
    </source>
</evidence>
<keyword evidence="2" id="KW-1185">Reference proteome</keyword>
<comment type="caution">
    <text evidence="1">The sequence shown here is derived from an EMBL/GenBank/DDBJ whole genome shotgun (WGS) entry which is preliminary data.</text>
</comment>
<name>A0ABW8U7K8_9GAMM</name>
<gene>
    <name evidence="1" type="ORF">ACJHVH_08840</name>
</gene>
<evidence type="ECO:0000313" key="2">
    <source>
        <dbReference type="Proteomes" id="UP001624684"/>
    </source>
</evidence>
<dbReference type="Proteomes" id="UP001624684">
    <property type="component" value="Unassembled WGS sequence"/>
</dbReference>
<proteinExistence type="predicted"/>
<protein>
    <submittedName>
        <fullName evidence="1">Uncharacterized protein</fullName>
    </submittedName>
</protein>
<dbReference type="RefSeq" id="WP_407069576.1">
    <property type="nucleotide sequence ID" value="NZ_JBJJXE010000023.1"/>
</dbReference>
<dbReference type="EMBL" id="JBJJXE010000023">
    <property type="protein sequence ID" value="MFL1733083.1"/>
    <property type="molecule type" value="Genomic_DNA"/>
</dbReference>
<accession>A0ABW8U7K8</accession>
<sequence length="50" mass="5880">MSYSFLSDYCAIKIHSKAFKHIRRPTVTPSTVLLHHARLSLRFQINSNHR</sequence>